<dbReference type="EMBL" id="FOTI01000001">
    <property type="protein sequence ID" value="SFL09388.1"/>
    <property type="molecule type" value="Genomic_DNA"/>
</dbReference>
<dbReference type="SUPFAM" id="SSF53383">
    <property type="entry name" value="PLP-dependent transferases"/>
    <property type="match status" value="1"/>
</dbReference>
<dbReference type="InterPro" id="IPR050596">
    <property type="entry name" value="AspAT/PAT-like"/>
</dbReference>
<dbReference type="Gene3D" id="3.40.640.10">
    <property type="entry name" value="Type I PLP-dependent aspartate aminotransferase-like (Major domain)"/>
    <property type="match status" value="1"/>
</dbReference>
<dbReference type="OrthoDB" id="9802328at2"/>
<dbReference type="GO" id="GO:0006520">
    <property type="term" value="P:amino acid metabolic process"/>
    <property type="evidence" value="ECO:0007669"/>
    <property type="project" value="InterPro"/>
</dbReference>
<dbReference type="EC" id="2.6.1.-" evidence="6"/>
<evidence type="ECO:0000259" key="7">
    <source>
        <dbReference type="Pfam" id="PF00155"/>
    </source>
</evidence>
<sequence length="400" mass="44268">MEYSTKIAKIEESKTIAVSAKAASLKKSGNNVISFGVGEPDFPTPELIKKAAGEAMQKNMTGYTSAAGLPELKAAVINKFAADYNFKYTMDEVIISNGGKQVLFNGLAAILNPGDEVIIPKPYWVSYPEIVKLAGGKPVFIETQKANNYKMTAADLTAHINNNTKAIILNSPSNPDGHFYSEAEIAALIDVLKNTELFIISDEIYDKLLYDNQQFVSLVQQYPELKARILVVNGMSKTYAMTGWRVGFGFANADWISNMAKIQSHTTSNVNTIAQYASKIALETDQLTKIIAERRQVFQQRRDLVADYLTEIPGLEFIKPQGAFYYFIDISALLGKKFDDKILNSSLDFADVLLEAVKVAVVPGVAFGMDNFIRISFALNEEDIKQGLTRLADFVEQLYN</sequence>
<organism evidence="8 9">
    <name type="scientific">Halanaerobium salsuginis</name>
    <dbReference type="NCBI Taxonomy" id="29563"/>
    <lineage>
        <taxon>Bacteria</taxon>
        <taxon>Bacillati</taxon>
        <taxon>Bacillota</taxon>
        <taxon>Clostridia</taxon>
        <taxon>Halanaerobiales</taxon>
        <taxon>Halanaerobiaceae</taxon>
        <taxon>Halanaerobium</taxon>
    </lineage>
</organism>
<dbReference type="FunFam" id="3.40.640.10:FF:000033">
    <property type="entry name" value="Aspartate aminotransferase"/>
    <property type="match status" value="1"/>
</dbReference>
<proteinExistence type="inferred from homology"/>
<dbReference type="AlphaFoldDB" id="A0A1I4EUL1"/>
<evidence type="ECO:0000256" key="6">
    <source>
        <dbReference type="RuleBase" id="RU000481"/>
    </source>
</evidence>
<gene>
    <name evidence="8" type="ORF">SAMN02983006_00159</name>
</gene>
<name>A0A1I4EUL1_9FIRM</name>
<evidence type="ECO:0000256" key="1">
    <source>
        <dbReference type="ARBA" id="ARBA00001933"/>
    </source>
</evidence>
<dbReference type="GO" id="GO:0030170">
    <property type="term" value="F:pyridoxal phosphate binding"/>
    <property type="evidence" value="ECO:0007669"/>
    <property type="project" value="InterPro"/>
</dbReference>
<comment type="cofactor">
    <cofactor evidence="1 6">
        <name>pyridoxal 5'-phosphate</name>
        <dbReference type="ChEBI" id="CHEBI:597326"/>
    </cofactor>
</comment>
<evidence type="ECO:0000313" key="9">
    <source>
        <dbReference type="Proteomes" id="UP000199006"/>
    </source>
</evidence>
<reference evidence="8 9" key="1">
    <citation type="submission" date="2016-10" db="EMBL/GenBank/DDBJ databases">
        <authorList>
            <person name="de Groot N.N."/>
        </authorList>
    </citation>
    <scope>NUCLEOTIDE SEQUENCE [LARGE SCALE GENOMIC DNA]</scope>
    <source>
        <strain evidence="8 9">ATCC 51327</strain>
    </source>
</reference>
<dbReference type="InterPro" id="IPR015421">
    <property type="entry name" value="PyrdxlP-dep_Trfase_major"/>
</dbReference>
<dbReference type="InterPro" id="IPR004839">
    <property type="entry name" value="Aminotransferase_I/II_large"/>
</dbReference>
<dbReference type="InterPro" id="IPR015424">
    <property type="entry name" value="PyrdxlP-dep_Trfase"/>
</dbReference>
<dbReference type="Gene3D" id="3.90.1150.10">
    <property type="entry name" value="Aspartate Aminotransferase, domain 1"/>
    <property type="match status" value="1"/>
</dbReference>
<feature type="domain" description="Aminotransferase class I/classII large" evidence="7">
    <location>
        <begin position="31"/>
        <end position="391"/>
    </location>
</feature>
<keyword evidence="4 6" id="KW-0808">Transferase</keyword>
<keyword evidence="5" id="KW-0663">Pyridoxal phosphate</keyword>
<dbReference type="PRINTS" id="PR00753">
    <property type="entry name" value="ACCSYNTHASE"/>
</dbReference>
<dbReference type="STRING" id="29563.SAMN02983006_00159"/>
<dbReference type="RefSeq" id="WP_089858151.1">
    <property type="nucleotide sequence ID" value="NZ_FOTI01000001.1"/>
</dbReference>
<dbReference type="PANTHER" id="PTHR46383:SF1">
    <property type="entry name" value="ASPARTATE AMINOTRANSFERASE"/>
    <property type="match status" value="1"/>
</dbReference>
<evidence type="ECO:0000256" key="4">
    <source>
        <dbReference type="ARBA" id="ARBA00022679"/>
    </source>
</evidence>
<accession>A0A1I4EUL1</accession>
<dbReference type="PANTHER" id="PTHR46383">
    <property type="entry name" value="ASPARTATE AMINOTRANSFERASE"/>
    <property type="match status" value="1"/>
</dbReference>
<protein>
    <recommendedName>
        <fullName evidence="6">Aminotransferase</fullName>
        <ecNumber evidence="6">2.6.1.-</ecNumber>
    </recommendedName>
</protein>
<dbReference type="PROSITE" id="PS00105">
    <property type="entry name" value="AA_TRANSFER_CLASS_1"/>
    <property type="match status" value="1"/>
</dbReference>
<keyword evidence="9" id="KW-1185">Reference proteome</keyword>
<dbReference type="CDD" id="cd00609">
    <property type="entry name" value="AAT_like"/>
    <property type="match status" value="1"/>
</dbReference>
<evidence type="ECO:0000256" key="2">
    <source>
        <dbReference type="ARBA" id="ARBA00007441"/>
    </source>
</evidence>
<evidence type="ECO:0000313" key="8">
    <source>
        <dbReference type="EMBL" id="SFL09388.1"/>
    </source>
</evidence>
<keyword evidence="3 6" id="KW-0032">Aminotransferase</keyword>
<dbReference type="InterPro" id="IPR015422">
    <property type="entry name" value="PyrdxlP-dep_Trfase_small"/>
</dbReference>
<evidence type="ECO:0000256" key="3">
    <source>
        <dbReference type="ARBA" id="ARBA00022576"/>
    </source>
</evidence>
<dbReference type="InterPro" id="IPR004838">
    <property type="entry name" value="NHTrfase_class1_PyrdxlP-BS"/>
</dbReference>
<dbReference type="Pfam" id="PF00155">
    <property type="entry name" value="Aminotran_1_2"/>
    <property type="match status" value="1"/>
</dbReference>
<dbReference type="GO" id="GO:0008483">
    <property type="term" value="F:transaminase activity"/>
    <property type="evidence" value="ECO:0007669"/>
    <property type="project" value="UniProtKB-KW"/>
</dbReference>
<comment type="similarity">
    <text evidence="2 6">Belongs to the class-I pyridoxal-phosphate-dependent aminotransferase family.</text>
</comment>
<evidence type="ECO:0000256" key="5">
    <source>
        <dbReference type="ARBA" id="ARBA00022898"/>
    </source>
</evidence>
<dbReference type="Proteomes" id="UP000199006">
    <property type="component" value="Unassembled WGS sequence"/>
</dbReference>